<dbReference type="RefSeq" id="WP_093752975.1">
    <property type="nucleotide sequence ID" value="NZ_FNNG01000007.1"/>
</dbReference>
<protein>
    <submittedName>
        <fullName evidence="1">Uncharacterized protein</fullName>
    </submittedName>
</protein>
<name>A0A1H2ZG32_9FIRM</name>
<organism evidence="1 2">
    <name type="scientific">Tepidimicrobium xylanilyticum</name>
    <dbReference type="NCBI Taxonomy" id="1123352"/>
    <lineage>
        <taxon>Bacteria</taxon>
        <taxon>Bacillati</taxon>
        <taxon>Bacillota</taxon>
        <taxon>Tissierellia</taxon>
        <taxon>Tissierellales</taxon>
        <taxon>Tepidimicrobiaceae</taxon>
        <taxon>Tepidimicrobium</taxon>
    </lineage>
</organism>
<evidence type="ECO:0000313" key="2">
    <source>
        <dbReference type="Proteomes" id="UP000198828"/>
    </source>
</evidence>
<reference evidence="1 2" key="1">
    <citation type="submission" date="2016-10" db="EMBL/GenBank/DDBJ databases">
        <authorList>
            <person name="de Groot N.N."/>
        </authorList>
    </citation>
    <scope>NUCLEOTIDE SEQUENCE [LARGE SCALE GENOMIC DNA]</scope>
    <source>
        <strain evidence="1 2">DSM 23310</strain>
    </source>
</reference>
<dbReference type="EMBL" id="FNNG01000007">
    <property type="protein sequence ID" value="SDX16315.1"/>
    <property type="molecule type" value="Genomic_DNA"/>
</dbReference>
<dbReference type="AlphaFoldDB" id="A0A1H2ZG32"/>
<sequence>MDNQEDKDILRDKINTMPNYKKITTDNMEITLFIKKQKNPAELLEKLYILRNNDKLSNQEKNEIAKKIMMDFMR</sequence>
<proteinExistence type="predicted"/>
<gene>
    <name evidence="1" type="ORF">SAMN05660923_01827</name>
</gene>
<accession>A0A1H2ZG32</accession>
<dbReference type="OrthoDB" id="9958708at2"/>
<keyword evidence="2" id="KW-1185">Reference proteome</keyword>
<evidence type="ECO:0000313" key="1">
    <source>
        <dbReference type="EMBL" id="SDX16315.1"/>
    </source>
</evidence>
<dbReference type="Proteomes" id="UP000198828">
    <property type="component" value="Unassembled WGS sequence"/>
</dbReference>